<comment type="subcellular location">
    <subcellularLocation>
        <location evidence="1">Cell membrane</location>
        <topology evidence="1">Multi-pass membrane protein</topology>
    </subcellularLocation>
</comment>
<keyword evidence="3" id="KW-0813">Transport</keyword>
<evidence type="ECO:0000313" key="12">
    <source>
        <dbReference type="Proteomes" id="UP000516656"/>
    </source>
</evidence>
<evidence type="ECO:0000256" key="4">
    <source>
        <dbReference type="ARBA" id="ARBA00022475"/>
    </source>
</evidence>
<evidence type="ECO:0000256" key="6">
    <source>
        <dbReference type="ARBA" id="ARBA00022989"/>
    </source>
</evidence>
<dbReference type="GO" id="GO:0015556">
    <property type="term" value="F:C4-dicarboxylate transmembrane transporter activity"/>
    <property type="evidence" value="ECO:0007669"/>
    <property type="project" value="InterPro"/>
</dbReference>
<keyword evidence="7 8" id="KW-0472">Membrane</keyword>
<feature type="transmembrane region" description="Helical" evidence="8">
    <location>
        <begin position="67"/>
        <end position="86"/>
    </location>
</feature>
<feature type="transmembrane region" description="Helical" evidence="8">
    <location>
        <begin position="270"/>
        <end position="292"/>
    </location>
</feature>
<comment type="similarity">
    <text evidence="2">Belongs to the DcuC/DcuD transporter (TC 2.A.61) family.</text>
</comment>
<feature type="transmembrane region" description="Helical" evidence="8">
    <location>
        <begin position="312"/>
        <end position="332"/>
    </location>
</feature>
<sequence length="451" mass="47759">MITVFSLIVIFLVGTLIYKKFNPQTTLFIGGIVMMSAAIIFNIGTPLPEGASSGNSWLDIFTFIKNTTAKTVGSLGLIIMAVGGFAKYMDHIGASRALVNIAIKPLGYFKAPYFVMALGYIMGQILNVFIPSASGLGLLLMVTLYPILVRLGVSKMSAVAVIATSACLDLGPASGNVNLAAKTADMPVTEYFVNYQMPVAIATMITIAVLHFFVQQWFDKKGLVQADNNDIQVEDELANPPSWYAFLPIIPLGLIMILSPLAIESVKIDVVTAMFISIAVAMICEGFCQGAKAVFNDIIVYFDSMGRQFARVVTLVIAGQVFAHGMKVIGLLDTVIDAAVHASLSPAIMIILMVVIITFAAILMGSGNAPFFSFAAMVPEIAGKVGINSIIMLMPMQLASGIARSMSPITGAIVAVAGVAEVSPFELVKRTAIPMIGALIVSTAVSLIIGL</sequence>
<reference evidence="10 12" key="3">
    <citation type="submission" date="2020-09" db="EMBL/GenBank/DDBJ databases">
        <title>Complete, closed and curated genome sequences of Photobacterium damselae subsp. piscicida isolates from Australia indicate localised evolution and additional plasmid-borne pathogenicity mechanisms.</title>
        <authorList>
            <person name="Baseggio L."/>
            <person name="Silayeva O."/>
            <person name="Buller N."/>
            <person name="Landos M."/>
            <person name="Engelstaedter J."/>
            <person name="Barnes A.C."/>
        </authorList>
    </citation>
    <scope>NUCLEOTIDE SEQUENCE [LARGE SCALE GENOMIC DNA]</scope>
    <source>
        <strain evidence="10 12">AS-16-0540-1</strain>
    </source>
</reference>
<evidence type="ECO:0000256" key="8">
    <source>
        <dbReference type="SAM" id="Phobius"/>
    </source>
</evidence>
<evidence type="ECO:0000313" key="9">
    <source>
        <dbReference type="EMBL" id="BAX52811.1"/>
    </source>
</evidence>
<evidence type="ECO:0000313" key="10">
    <source>
        <dbReference type="EMBL" id="QOD55431.1"/>
    </source>
</evidence>
<evidence type="ECO:0000256" key="1">
    <source>
        <dbReference type="ARBA" id="ARBA00004651"/>
    </source>
</evidence>
<feature type="transmembrane region" description="Helical" evidence="8">
    <location>
        <begin position="98"/>
        <end position="122"/>
    </location>
</feature>
<dbReference type="EMBL" id="CP061854">
    <property type="protein sequence ID" value="QOD55431.1"/>
    <property type="molecule type" value="Genomic_DNA"/>
</dbReference>
<feature type="transmembrane region" description="Helical" evidence="8">
    <location>
        <begin position="431"/>
        <end position="450"/>
    </location>
</feature>
<evidence type="ECO:0000256" key="7">
    <source>
        <dbReference type="ARBA" id="ARBA00023136"/>
    </source>
</evidence>
<accession>A0A1V1VB85</accession>
<feature type="transmembrane region" description="Helical" evidence="8">
    <location>
        <begin position="371"/>
        <end position="394"/>
    </location>
</feature>
<reference evidence="9" key="1">
    <citation type="journal article" date="2017" name="Genome Announc.">
        <title>Whole-Genome Sequence of Photobacterium damselae subsp. piscicida Strain 91-197, Isolated from Hybrid Striped Bass (Morone sp.) in the United States.</title>
        <authorList>
            <person name="Teru Y."/>
            <person name="Hikima J."/>
            <person name="Kono T."/>
            <person name="Sakai M."/>
            <person name="Takano T."/>
            <person name="Hawke J.P."/>
            <person name="Takeyama H."/>
            <person name="Aoki T."/>
        </authorList>
    </citation>
    <scope>NUCLEOTIDE SEQUENCE</scope>
    <source>
        <strain evidence="9">91-197</strain>
    </source>
</reference>
<name>A0A1V1VB85_PHODP</name>
<feature type="transmembrane region" description="Helical" evidence="8">
    <location>
        <begin position="243"/>
        <end position="263"/>
    </location>
</feature>
<dbReference type="EMBL" id="AP018045">
    <property type="protein sequence ID" value="BAX52811.1"/>
    <property type="molecule type" value="Genomic_DNA"/>
</dbReference>
<dbReference type="InterPro" id="IPR004669">
    <property type="entry name" value="C4_dicarb_anaerob_car"/>
</dbReference>
<dbReference type="NCBIfam" id="NF037994">
    <property type="entry name" value="DcuC_1"/>
    <property type="match status" value="1"/>
</dbReference>
<evidence type="ECO:0000256" key="2">
    <source>
        <dbReference type="ARBA" id="ARBA00005275"/>
    </source>
</evidence>
<dbReference type="Proteomes" id="UP000218676">
    <property type="component" value="Chromosome 1"/>
</dbReference>
<feature type="transmembrane region" description="Helical" evidence="8">
    <location>
        <begin position="406"/>
        <end position="425"/>
    </location>
</feature>
<evidence type="ECO:0000256" key="5">
    <source>
        <dbReference type="ARBA" id="ARBA00022692"/>
    </source>
</evidence>
<keyword evidence="5 8" id="KW-0812">Transmembrane</keyword>
<organism evidence="10 12">
    <name type="scientific">Photobacterium damsela subsp. piscicida</name>
    <name type="common">Pasteurella piscicida</name>
    <dbReference type="NCBI Taxonomy" id="38294"/>
    <lineage>
        <taxon>Bacteria</taxon>
        <taxon>Pseudomonadati</taxon>
        <taxon>Pseudomonadota</taxon>
        <taxon>Gammaproteobacteria</taxon>
        <taxon>Vibrionales</taxon>
        <taxon>Vibrionaceae</taxon>
        <taxon>Photobacterium</taxon>
    </lineage>
</organism>
<dbReference type="GO" id="GO:0005886">
    <property type="term" value="C:plasma membrane"/>
    <property type="evidence" value="ECO:0007669"/>
    <property type="project" value="UniProtKB-SubCell"/>
</dbReference>
<proteinExistence type="inferred from homology"/>
<dbReference type="Proteomes" id="UP000516656">
    <property type="component" value="Chromosome 1"/>
</dbReference>
<dbReference type="Pfam" id="PF03606">
    <property type="entry name" value="DcuC"/>
    <property type="match status" value="1"/>
</dbReference>
<feature type="transmembrane region" description="Helical" evidence="8">
    <location>
        <begin position="192"/>
        <end position="214"/>
    </location>
</feature>
<protein>
    <submittedName>
        <fullName evidence="10">C4-dicarboxylate transporter DcuC</fullName>
    </submittedName>
    <submittedName>
        <fullName evidence="9">Cryptic C4-dicarboxylate transporter DcuD</fullName>
    </submittedName>
</protein>
<feature type="transmembrane region" description="Helical" evidence="8">
    <location>
        <begin position="27"/>
        <end position="47"/>
    </location>
</feature>
<dbReference type="PANTHER" id="PTHR42002">
    <property type="entry name" value="ANAEROBIC C4-DICARBOXYLATE TRANSPORTER DCUC-RELATED"/>
    <property type="match status" value="1"/>
</dbReference>
<feature type="transmembrane region" description="Helical" evidence="8">
    <location>
        <begin position="344"/>
        <end position="365"/>
    </location>
</feature>
<gene>
    <name evidence="10" type="primary">dcuC</name>
    <name evidence="10" type="ORF">IC627_08585</name>
    <name evidence="9" type="ORF">PDPUS_1_01437</name>
</gene>
<evidence type="ECO:0000256" key="3">
    <source>
        <dbReference type="ARBA" id="ARBA00022448"/>
    </source>
</evidence>
<keyword evidence="6 8" id="KW-1133">Transmembrane helix</keyword>
<dbReference type="AlphaFoldDB" id="A0A1V1VB85"/>
<keyword evidence="4" id="KW-1003">Cell membrane</keyword>
<dbReference type="InterPro" id="IPR018385">
    <property type="entry name" value="C4_dicarb_anaerob_car-like"/>
</dbReference>
<dbReference type="RefSeq" id="WP_086958012.1">
    <property type="nucleotide sequence ID" value="NZ_AP018045.1"/>
</dbReference>
<dbReference type="PANTHER" id="PTHR42002:SF2">
    <property type="entry name" value="ANAEROBIC C4-DICARBOXYLATE TRANSPORTER DCUC-RELATED"/>
    <property type="match status" value="1"/>
</dbReference>
<dbReference type="NCBIfam" id="TIGR00771">
    <property type="entry name" value="DcuC"/>
    <property type="match status" value="1"/>
</dbReference>
<evidence type="ECO:0000313" key="11">
    <source>
        <dbReference type="Proteomes" id="UP000218676"/>
    </source>
</evidence>
<feature type="transmembrane region" description="Helical" evidence="8">
    <location>
        <begin position="128"/>
        <end position="148"/>
    </location>
</feature>
<reference evidence="11" key="2">
    <citation type="submission" date="2017-05" db="EMBL/GenBank/DDBJ databases">
        <title>Whole genome sequence of fish pathogenic bacteria, Photobacterium damselae subsp. piscicida, strain 91-197, isolated from hybrid striped bass (Morone sp.) in USA.</title>
        <authorList>
            <person name="Teru Y."/>
            <person name="Hikima J."/>
            <person name="Kono T."/>
            <person name="Sakai M."/>
            <person name="Takano T."/>
            <person name="Hawke J.P."/>
            <person name="Takeyama H."/>
            <person name="Aoki T."/>
        </authorList>
    </citation>
    <scope>NUCLEOTIDE SEQUENCE [LARGE SCALE GENOMIC DNA]</scope>
    <source>
        <strain evidence="11">91-197</strain>
    </source>
</reference>